<evidence type="ECO:0000313" key="2">
    <source>
        <dbReference type="Proteomes" id="UP000006729"/>
    </source>
</evidence>
<evidence type="ECO:0000313" key="1">
    <source>
        <dbReference type="EMBL" id="PNT42473.1"/>
    </source>
</evidence>
<dbReference type="EMBL" id="CM009293">
    <property type="protein sequence ID" value="PNT42473.1"/>
    <property type="molecule type" value="Genomic_DNA"/>
</dbReference>
<dbReference type="Proteomes" id="UP000006729">
    <property type="component" value="Chromosome 4"/>
</dbReference>
<keyword evidence="2" id="KW-1185">Reference proteome</keyword>
<dbReference type="HOGENOM" id="CLU_2835950_0_0_1"/>
<protein>
    <submittedName>
        <fullName evidence="1">Uncharacterized protein</fullName>
    </submittedName>
</protein>
<name>U5GK70_POPTR</name>
<dbReference type="InParanoid" id="U5GK70"/>
<reference evidence="1 2" key="1">
    <citation type="journal article" date="2006" name="Science">
        <title>The genome of black cottonwood, Populus trichocarpa (Torr. &amp; Gray).</title>
        <authorList>
            <person name="Tuskan G.A."/>
            <person name="Difazio S."/>
            <person name="Jansson S."/>
            <person name="Bohlmann J."/>
            <person name="Grigoriev I."/>
            <person name="Hellsten U."/>
            <person name="Putnam N."/>
            <person name="Ralph S."/>
            <person name="Rombauts S."/>
            <person name="Salamov A."/>
            <person name="Schein J."/>
            <person name="Sterck L."/>
            <person name="Aerts A."/>
            <person name="Bhalerao R.R."/>
            <person name="Bhalerao R.P."/>
            <person name="Blaudez D."/>
            <person name="Boerjan W."/>
            <person name="Brun A."/>
            <person name="Brunner A."/>
            <person name="Busov V."/>
            <person name="Campbell M."/>
            <person name="Carlson J."/>
            <person name="Chalot M."/>
            <person name="Chapman J."/>
            <person name="Chen G.L."/>
            <person name="Cooper D."/>
            <person name="Coutinho P.M."/>
            <person name="Couturier J."/>
            <person name="Covert S."/>
            <person name="Cronk Q."/>
            <person name="Cunningham R."/>
            <person name="Davis J."/>
            <person name="Degroeve S."/>
            <person name="Dejardin A."/>
            <person name="Depamphilis C."/>
            <person name="Detter J."/>
            <person name="Dirks B."/>
            <person name="Dubchak I."/>
            <person name="Duplessis S."/>
            <person name="Ehlting J."/>
            <person name="Ellis B."/>
            <person name="Gendler K."/>
            <person name="Goodstein D."/>
            <person name="Gribskov M."/>
            <person name="Grimwood J."/>
            <person name="Groover A."/>
            <person name="Gunter L."/>
            <person name="Hamberger B."/>
            <person name="Heinze B."/>
            <person name="Helariutta Y."/>
            <person name="Henrissat B."/>
            <person name="Holligan D."/>
            <person name="Holt R."/>
            <person name="Huang W."/>
            <person name="Islam-Faridi N."/>
            <person name="Jones S."/>
            <person name="Jones-Rhoades M."/>
            <person name="Jorgensen R."/>
            <person name="Joshi C."/>
            <person name="Kangasjarvi J."/>
            <person name="Karlsson J."/>
            <person name="Kelleher C."/>
            <person name="Kirkpatrick R."/>
            <person name="Kirst M."/>
            <person name="Kohler A."/>
            <person name="Kalluri U."/>
            <person name="Larimer F."/>
            <person name="Leebens-Mack J."/>
            <person name="Leple J.C."/>
            <person name="Locascio P."/>
            <person name="Lou Y."/>
            <person name="Lucas S."/>
            <person name="Martin F."/>
            <person name="Montanini B."/>
            <person name="Napoli C."/>
            <person name="Nelson D.R."/>
            <person name="Nelson C."/>
            <person name="Nieminen K."/>
            <person name="Nilsson O."/>
            <person name="Pereda V."/>
            <person name="Peter G."/>
            <person name="Philippe R."/>
            <person name="Pilate G."/>
            <person name="Poliakov A."/>
            <person name="Razumovskaya J."/>
            <person name="Richardson P."/>
            <person name="Rinaldi C."/>
            <person name="Ritland K."/>
            <person name="Rouze P."/>
            <person name="Ryaboy D."/>
            <person name="Schmutz J."/>
            <person name="Schrader J."/>
            <person name="Segerman B."/>
            <person name="Shin H."/>
            <person name="Siddiqui A."/>
            <person name="Sterky F."/>
            <person name="Terry A."/>
            <person name="Tsai C.J."/>
            <person name="Uberbacher E."/>
            <person name="Unneberg P."/>
            <person name="Vahala J."/>
            <person name="Wall K."/>
            <person name="Wessler S."/>
            <person name="Yang G."/>
            <person name="Yin T."/>
            <person name="Douglas C."/>
            <person name="Marra M."/>
            <person name="Sandberg G."/>
            <person name="Van de Peer Y."/>
            <person name="Rokhsar D."/>
        </authorList>
    </citation>
    <scope>NUCLEOTIDE SEQUENCE [LARGE SCALE GENOMIC DNA]</scope>
    <source>
        <strain evidence="2">cv. Nisqually</strain>
    </source>
</reference>
<dbReference type="AlphaFoldDB" id="U5GK70"/>
<organism evidence="1 2">
    <name type="scientific">Populus trichocarpa</name>
    <name type="common">Western balsam poplar</name>
    <name type="synonym">Populus balsamifera subsp. trichocarpa</name>
    <dbReference type="NCBI Taxonomy" id="3694"/>
    <lineage>
        <taxon>Eukaryota</taxon>
        <taxon>Viridiplantae</taxon>
        <taxon>Streptophyta</taxon>
        <taxon>Embryophyta</taxon>
        <taxon>Tracheophyta</taxon>
        <taxon>Spermatophyta</taxon>
        <taxon>Magnoliopsida</taxon>
        <taxon>eudicotyledons</taxon>
        <taxon>Gunneridae</taxon>
        <taxon>Pentapetalae</taxon>
        <taxon>rosids</taxon>
        <taxon>fabids</taxon>
        <taxon>Malpighiales</taxon>
        <taxon>Salicaceae</taxon>
        <taxon>Saliceae</taxon>
        <taxon>Populus</taxon>
    </lineage>
</organism>
<sequence length="66" mass="7621">MEGKLIRVMFFSSLSEHRTSFVSFSFGHQFWQVIIITRLNFVSMKSISSIASQDSSQSPIFLEKLM</sequence>
<accession>U5GK70</accession>
<proteinExistence type="predicted"/>
<gene>
    <name evidence="1" type="ORF">POPTR_004G214500</name>
</gene>